<keyword evidence="2" id="KW-1133">Transmembrane helix</keyword>
<organism evidence="3 4">
    <name type="scientific">Candidatus Phytoplasma phoenicium</name>
    <dbReference type="NCBI Taxonomy" id="198422"/>
    <lineage>
        <taxon>Bacteria</taxon>
        <taxon>Bacillati</taxon>
        <taxon>Mycoplasmatota</taxon>
        <taxon>Mollicutes</taxon>
        <taxon>Acholeplasmatales</taxon>
        <taxon>Acholeplasmataceae</taxon>
        <taxon>Candidatus Phytoplasma</taxon>
        <taxon>16SrIX (Pigeon pea witches'-broom group)</taxon>
    </lineage>
</organism>
<gene>
    <name evidence="3" type="ORF">C6B37_01030</name>
</gene>
<keyword evidence="2" id="KW-0472">Membrane</keyword>
<reference evidence="3 4" key="1">
    <citation type="submission" date="2018-02" db="EMBL/GenBank/DDBJ databases">
        <title>Metagenomics reveals mixed infection of spiroplasma and phytoplasma in chicory.</title>
        <authorList>
            <person name="Polano C."/>
            <person name="Moruzzi S."/>
            <person name="Ermacora P."/>
            <person name="Ferrini F."/>
            <person name="Martini M."/>
            <person name="Firrao G."/>
        </authorList>
    </citation>
    <scope>NUCLEOTIDE SEQUENCE [LARGE SCALE GENOMIC DNA]</scope>
    <source>
        <strain evidence="3 4">ChiP</strain>
    </source>
</reference>
<evidence type="ECO:0000313" key="4">
    <source>
        <dbReference type="Proteomes" id="UP000238672"/>
    </source>
</evidence>
<feature type="transmembrane region" description="Helical" evidence="2">
    <location>
        <begin position="16"/>
        <end position="34"/>
    </location>
</feature>
<accession>A0A2S8NUX7</accession>
<feature type="coiled-coil region" evidence="1">
    <location>
        <begin position="478"/>
        <end position="505"/>
    </location>
</feature>
<feature type="coiled-coil region" evidence="1">
    <location>
        <begin position="402"/>
        <end position="429"/>
    </location>
</feature>
<keyword evidence="2" id="KW-0812">Transmembrane</keyword>
<feature type="coiled-coil region" evidence="1">
    <location>
        <begin position="265"/>
        <end position="302"/>
    </location>
</feature>
<keyword evidence="1" id="KW-0175">Coiled coil</keyword>
<dbReference type="Proteomes" id="UP000238672">
    <property type="component" value="Unassembled WGS sequence"/>
</dbReference>
<evidence type="ECO:0000256" key="1">
    <source>
        <dbReference type="SAM" id="Coils"/>
    </source>
</evidence>
<protein>
    <submittedName>
        <fullName evidence="3">DNA double-strand break repair protein Rad50</fullName>
    </submittedName>
</protein>
<evidence type="ECO:0000313" key="3">
    <source>
        <dbReference type="EMBL" id="PQP79804.1"/>
    </source>
</evidence>
<comment type="caution">
    <text evidence="3">The sequence shown here is derived from an EMBL/GenBank/DDBJ whole genome shotgun (WGS) entry which is preliminary data.</text>
</comment>
<proteinExistence type="predicted"/>
<sequence>MLSPLDLFKSYFTFEFYYNWFLLTVILFSGFLFVKRKYYHTHTNTWKGYLIYFLIIIVGFSLVYRFFKHQEPSSKYLGQLIGKIDENIDKRDQTANNLKSLESKWEFELKKTEEELKTLYAAKEINEEQQKKTKEALIEAEKKIKDFKTKNQETEKNIDVLKEQKKQKLKEKAKKEEEINKIEEQLKKTNEQNEKQKLETRLEELQNEHLKLIKQISDIKRDISNLEATKEMYEGMISDATLLRDELDKDYYQLNSNGKTLFNQIKNIQERQSEIQKNIDEIKQKQAEIQEKKNLLRILKEKFQIMHVQFVTHEQENKFSFGNFTKFAFKAADVLSDFYPPTASLKILSKGPKLTRGFVQPMTLLLTGLHETHSIYRMFNQVANENKETPIMLDKESLSMYLDDIQRETEQFEADFKDYQKKLDMYQSKLVNDDLNKQEIQKEKNQTTEFKEYDRQKLGSYREMVKTLTHLRNQTSDLSLFQAQENILNSKLNKLQKELNITEDEVYNQEKPSEKRVQQRLYNIPEMITIPNK</sequence>
<evidence type="ECO:0000256" key="2">
    <source>
        <dbReference type="SAM" id="Phobius"/>
    </source>
</evidence>
<name>A0A2S8NUX7_9MOLU</name>
<feature type="coiled-coil region" evidence="1">
    <location>
        <begin position="84"/>
        <end position="236"/>
    </location>
</feature>
<dbReference type="EMBL" id="PUUG01000020">
    <property type="protein sequence ID" value="PQP79804.1"/>
    <property type="molecule type" value="Genomic_DNA"/>
</dbReference>
<feature type="transmembrane region" description="Helical" evidence="2">
    <location>
        <begin position="46"/>
        <end position="67"/>
    </location>
</feature>
<dbReference type="AlphaFoldDB" id="A0A2S8NUX7"/>
<keyword evidence="4" id="KW-1185">Reference proteome</keyword>